<name>K3Y176_SETIT</name>
<accession>K3Y176</accession>
<feature type="domain" description="Neprosin PEP catalytic" evidence="2">
    <location>
        <begin position="58"/>
        <end position="262"/>
    </location>
</feature>
<sequence length="262" mass="27221">MGILLVAVALFVLLLAHGADGSRSHPTGEEVKQKSHAPINGTSSIPGLIDHVSPHQDSSSDANIVCFAYHGAAMAPNGYYGFIGTMDVYGFPLAQGQGSAAAVWISDEGDGAPSSLKNIMIGWDLTSLMSPQNDGFQSTGCLNMKCNGFQPEKGAAITPGDVIDHVSSPNGVKRNLNLKIIKNGTSGDWLVHCGLDREPQLIGRFPRSLFTGGFADKAVGVTFGGVVSAPITKPTPMGSGYLPTDVKSAASIGNIQLVDQNG</sequence>
<feature type="chain" id="PRO_5010126283" description="Neprosin PEP catalytic domain-containing protein" evidence="1">
    <location>
        <begin position="22"/>
        <end position="262"/>
    </location>
</feature>
<organism evidence="3 4">
    <name type="scientific">Setaria italica</name>
    <name type="common">Foxtail millet</name>
    <name type="synonym">Panicum italicum</name>
    <dbReference type="NCBI Taxonomy" id="4555"/>
    <lineage>
        <taxon>Eukaryota</taxon>
        <taxon>Viridiplantae</taxon>
        <taxon>Streptophyta</taxon>
        <taxon>Embryophyta</taxon>
        <taxon>Tracheophyta</taxon>
        <taxon>Spermatophyta</taxon>
        <taxon>Magnoliopsida</taxon>
        <taxon>Liliopsida</taxon>
        <taxon>Poales</taxon>
        <taxon>Poaceae</taxon>
        <taxon>PACMAD clade</taxon>
        <taxon>Panicoideae</taxon>
        <taxon>Panicodae</taxon>
        <taxon>Paniceae</taxon>
        <taxon>Cenchrinae</taxon>
        <taxon>Setaria</taxon>
    </lineage>
</organism>
<keyword evidence="1" id="KW-0732">Signal</keyword>
<dbReference type="Proteomes" id="UP000004995">
    <property type="component" value="Unassembled WGS sequence"/>
</dbReference>
<dbReference type="Gramene" id="KQL11901">
    <property type="protein sequence ID" value="KQL11901"/>
    <property type="gene ID" value="SETIT_007938mg"/>
</dbReference>
<protein>
    <recommendedName>
        <fullName evidence="2">Neprosin PEP catalytic domain-containing protein</fullName>
    </recommendedName>
</protein>
<dbReference type="Pfam" id="PF03080">
    <property type="entry name" value="Neprosin"/>
    <property type="match status" value="1"/>
</dbReference>
<dbReference type="EMBL" id="AGNK02002657">
    <property type="status" value="NOT_ANNOTATED_CDS"/>
    <property type="molecule type" value="Genomic_DNA"/>
</dbReference>
<dbReference type="InterPro" id="IPR004314">
    <property type="entry name" value="Neprosin"/>
</dbReference>
<keyword evidence="4" id="KW-1185">Reference proteome</keyword>
<dbReference type="HOGENOM" id="CLU_030538_3_0_1"/>
<dbReference type="PROSITE" id="PS52045">
    <property type="entry name" value="NEPROSIN_PEP_CD"/>
    <property type="match status" value="1"/>
</dbReference>
<feature type="signal peptide" evidence="1">
    <location>
        <begin position="1"/>
        <end position="21"/>
    </location>
</feature>
<dbReference type="AlphaFoldDB" id="K3Y176"/>
<dbReference type="PANTHER" id="PTHR31589">
    <property type="entry name" value="PROTEIN, PUTATIVE (DUF239)-RELATED-RELATED"/>
    <property type="match status" value="1"/>
</dbReference>
<dbReference type="InParanoid" id="K3Y176"/>
<dbReference type="PANTHER" id="PTHR31589:SF211">
    <property type="entry name" value="OS06G0682600 PROTEIN"/>
    <property type="match status" value="1"/>
</dbReference>
<dbReference type="InterPro" id="IPR053168">
    <property type="entry name" value="Glutamic_endopeptidase"/>
</dbReference>
<reference evidence="4" key="1">
    <citation type="journal article" date="2012" name="Nat. Biotechnol.">
        <title>Reference genome sequence of the model plant Setaria.</title>
        <authorList>
            <person name="Bennetzen J.L."/>
            <person name="Schmutz J."/>
            <person name="Wang H."/>
            <person name="Percifield R."/>
            <person name="Hawkins J."/>
            <person name="Pontaroli A.C."/>
            <person name="Estep M."/>
            <person name="Feng L."/>
            <person name="Vaughn J.N."/>
            <person name="Grimwood J."/>
            <person name="Jenkins J."/>
            <person name="Barry K."/>
            <person name="Lindquist E."/>
            <person name="Hellsten U."/>
            <person name="Deshpande S."/>
            <person name="Wang X."/>
            <person name="Wu X."/>
            <person name="Mitros T."/>
            <person name="Triplett J."/>
            <person name="Yang X."/>
            <person name="Ye C.Y."/>
            <person name="Mauro-Herrera M."/>
            <person name="Wang L."/>
            <person name="Li P."/>
            <person name="Sharma M."/>
            <person name="Sharma R."/>
            <person name="Ronald P.C."/>
            <person name="Panaud O."/>
            <person name="Kellogg E.A."/>
            <person name="Brutnell T.P."/>
            <person name="Doust A.N."/>
            <person name="Tuskan G.A."/>
            <person name="Rokhsar D."/>
            <person name="Devos K.M."/>
        </authorList>
    </citation>
    <scope>NUCLEOTIDE SEQUENCE [LARGE SCALE GENOMIC DNA]</scope>
    <source>
        <strain evidence="4">cv. Yugu1</strain>
    </source>
</reference>
<proteinExistence type="predicted"/>
<dbReference type="eggNOG" id="ENOG502R3FF">
    <property type="taxonomic scope" value="Eukaryota"/>
</dbReference>
<dbReference type="STRING" id="4555.K3Y176"/>
<reference evidence="3" key="2">
    <citation type="submission" date="2018-08" db="UniProtKB">
        <authorList>
            <consortium name="EnsemblPlants"/>
        </authorList>
    </citation>
    <scope>IDENTIFICATION</scope>
    <source>
        <strain evidence="3">Yugu1</strain>
    </source>
</reference>
<evidence type="ECO:0000313" key="3">
    <source>
        <dbReference type="EnsemblPlants" id="KQL11901"/>
    </source>
</evidence>
<dbReference type="EnsemblPlants" id="KQL11901">
    <property type="protein sequence ID" value="KQL11901"/>
    <property type="gene ID" value="SETIT_007938mg"/>
</dbReference>
<evidence type="ECO:0000313" key="4">
    <source>
        <dbReference type="Proteomes" id="UP000004995"/>
    </source>
</evidence>
<evidence type="ECO:0000256" key="1">
    <source>
        <dbReference type="SAM" id="SignalP"/>
    </source>
</evidence>
<dbReference type="OMA" id="IVCFAYH"/>
<evidence type="ECO:0000259" key="2">
    <source>
        <dbReference type="PROSITE" id="PS52045"/>
    </source>
</evidence>